<evidence type="ECO:0000256" key="2">
    <source>
        <dbReference type="ARBA" id="ARBA00022448"/>
    </source>
</evidence>
<accession>A0A1G6MNS7</accession>
<feature type="region of interest" description="Disordered" evidence="6">
    <location>
        <begin position="313"/>
        <end position="335"/>
    </location>
</feature>
<dbReference type="SUPFAM" id="SSF103473">
    <property type="entry name" value="MFS general substrate transporter"/>
    <property type="match status" value="1"/>
</dbReference>
<feature type="transmembrane region" description="Helical" evidence="7">
    <location>
        <begin position="150"/>
        <end position="171"/>
    </location>
</feature>
<feature type="transmembrane region" description="Helical" evidence="7">
    <location>
        <begin position="280"/>
        <end position="303"/>
    </location>
</feature>
<reference evidence="9 10" key="1">
    <citation type="submission" date="2016-10" db="EMBL/GenBank/DDBJ databases">
        <authorList>
            <person name="de Groot N.N."/>
        </authorList>
    </citation>
    <scope>NUCLEOTIDE SEQUENCE [LARGE SCALE GENOMIC DNA]</scope>
    <source>
        <strain evidence="9 10">DSM 45514</strain>
    </source>
</reference>
<dbReference type="STRING" id="1236220.SAMN04488112_11083"/>
<organism evidence="9 10">
    <name type="scientific">Melghirimyces thermohalophilus</name>
    <dbReference type="NCBI Taxonomy" id="1236220"/>
    <lineage>
        <taxon>Bacteria</taxon>
        <taxon>Bacillati</taxon>
        <taxon>Bacillota</taxon>
        <taxon>Bacilli</taxon>
        <taxon>Bacillales</taxon>
        <taxon>Thermoactinomycetaceae</taxon>
        <taxon>Melghirimyces</taxon>
    </lineage>
</organism>
<keyword evidence="2" id="KW-0813">Transport</keyword>
<keyword evidence="5 7" id="KW-0472">Membrane</keyword>
<comment type="subcellular location">
    <subcellularLocation>
        <location evidence="1">Cell membrane</location>
        <topology evidence="1">Multi-pass membrane protein</topology>
    </subcellularLocation>
</comment>
<feature type="transmembrane region" description="Helical" evidence="7">
    <location>
        <begin position="95"/>
        <end position="113"/>
    </location>
</feature>
<dbReference type="Pfam" id="PF07690">
    <property type="entry name" value="MFS_1"/>
    <property type="match status" value="1"/>
</dbReference>
<evidence type="ECO:0000256" key="4">
    <source>
        <dbReference type="ARBA" id="ARBA00022989"/>
    </source>
</evidence>
<dbReference type="PANTHER" id="PTHR23501:SF197">
    <property type="entry name" value="COMD"/>
    <property type="match status" value="1"/>
</dbReference>
<dbReference type="InterPro" id="IPR011701">
    <property type="entry name" value="MFS"/>
</dbReference>
<evidence type="ECO:0000256" key="6">
    <source>
        <dbReference type="SAM" id="MobiDB-lite"/>
    </source>
</evidence>
<dbReference type="Gene3D" id="1.20.1250.20">
    <property type="entry name" value="MFS general substrate transporter like domains"/>
    <property type="match status" value="1"/>
</dbReference>
<sequence>MIPLLLAFTWAGNQYSWTSVEILGLLTASVVAFVLFIITERRVTNPVLPLYLFKNNVFSLSNAIGFLIGIGMFGAIMYMPFFIQGVMGTSAAKSGFVMMFMTLSMVVFSAITGQLVTRTGKYKKLALTGLTIMGVGMYLLTLMSTETSNVSAALHLVILGCGLGMAFPIFNLTVQNAVPHRELGVATAAIQLFRQMGGTVGVSIMGTILSTRMESRLTDGVTKDPDLAANPEIAEKWKSLKDPQILLSPEQLAAIKSQIPPEMSGLFERFIDFLREAMNYGLSGVFLMGTGVMILALLLTLFLREIPLRTTNRDPAEEEESSTSRNRSTKPQPEG</sequence>
<dbReference type="GO" id="GO:0022857">
    <property type="term" value="F:transmembrane transporter activity"/>
    <property type="evidence" value="ECO:0007669"/>
    <property type="project" value="InterPro"/>
</dbReference>
<dbReference type="PANTHER" id="PTHR23501">
    <property type="entry name" value="MAJOR FACILITATOR SUPERFAMILY"/>
    <property type="match status" value="1"/>
</dbReference>
<keyword evidence="3 7" id="KW-0812">Transmembrane</keyword>
<dbReference type="EMBL" id="FMZA01000010">
    <property type="protein sequence ID" value="SDC57179.1"/>
    <property type="molecule type" value="Genomic_DNA"/>
</dbReference>
<evidence type="ECO:0000256" key="5">
    <source>
        <dbReference type="ARBA" id="ARBA00023136"/>
    </source>
</evidence>
<proteinExistence type="predicted"/>
<evidence type="ECO:0000256" key="3">
    <source>
        <dbReference type="ARBA" id="ARBA00022692"/>
    </source>
</evidence>
<evidence type="ECO:0000313" key="9">
    <source>
        <dbReference type="EMBL" id="SDC57179.1"/>
    </source>
</evidence>
<evidence type="ECO:0000256" key="7">
    <source>
        <dbReference type="SAM" id="Phobius"/>
    </source>
</evidence>
<dbReference type="PROSITE" id="PS50850">
    <property type="entry name" value="MFS"/>
    <property type="match status" value="1"/>
</dbReference>
<gene>
    <name evidence="9" type="ORF">SAMN04488112_11083</name>
</gene>
<dbReference type="InterPro" id="IPR036259">
    <property type="entry name" value="MFS_trans_sf"/>
</dbReference>
<feature type="domain" description="Major facilitator superfamily (MFS) profile" evidence="8">
    <location>
        <begin position="1"/>
        <end position="308"/>
    </location>
</feature>
<evidence type="ECO:0000313" key="10">
    <source>
        <dbReference type="Proteomes" id="UP000199387"/>
    </source>
</evidence>
<evidence type="ECO:0000256" key="1">
    <source>
        <dbReference type="ARBA" id="ARBA00004651"/>
    </source>
</evidence>
<keyword evidence="4 7" id="KW-1133">Transmembrane helix</keyword>
<feature type="transmembrane region" description="Helical" evidence="7">
    <location>
        <begin position="60"/>
        <end position="83"/>
    </location>
</feature>
<evidence type="ECO:0000259" key="8">
    <source>
        <dbReference type="PROSITE" id="PS50850"/>
    </source>
</evidence>
<feature type="transmembrane region" description="Helical" evidence="7">
    <location>
        <begin position="20"/>
        <end position="39"/>
    </location>
</feature>
<keyword evidence="10" id="KW-1185">Reference proteome</keyword>
<feature type="transmembrane region" description="Helical" evidence="7">
    <location>
        <begin position="125"/>
        <end position="144"/>
    </location>
</feature>
<dbReference type="GO" id="GO:0005886">
    <property type="term" value="C:plasma membrane"/>
    <property type="evidence" value="ECO:0007669"/>
    <property type="project" value="UniProtKB-SubCell"/>
</dbReference>
<name>A0A1G6MNS7_9BACL</name>
<protein>
    <submittedName>
        <fullName evidence="9">Major Facilitator Superfamily protein</fullName>
    </submittedName>
</protein>
<dbReference type="AlphaFoldDB" id="A0A1G6MNS7"/>
<dbReference type="InterPro" id="IPR020846">
    <property type="entry name" value="MFS_dom"/>
</dbReference>
<dbReference type="Proteomes" id="UP000199387">
    <property type="component" value="Unassembled WGS sequence"/>
</dbReference>